<gene>
    <name evidence="3" type="ORF">XINFAN_02011</name>
</gene>
<dbReference type="Proteomes" id="UP000277498">
    <property type="component" value="Unassembled WGS sequence"/>
</dbReference>
<evidence type="ECO:0000256" key="2">
    <source>
        <dbReference type="SAM" id="Phobius"/>
    </source>
</evidence>
<feature type="region of interest" description="Disordered" evidence="1">
    <location>
        <begin position="1"/>
        <end position="41"/>
    </location>
</feature>
<keyword evidence="4" id="KW-1185">Reference proteome</keyword>
<keyword evidence="2" id="KW-0472">Membrane</keyword>
<feature type="transmembrane region" description="Helical" evidence="2">
    <location>
        <begin position="89"/>
        <end position="116"/>
    </location>
</feature>
<keyword evidence="2" id="KW-1133">Transmembrane helix</keyword>
<protein>
    <submittedName>
        <fullName evidence="3">Uncharacterized protein</fullName>
    </submittedName>
</protein>
<organism evidence="3 4">
    <name type="scientific">Pseudogemmobacter humi</name>
    <dbReference type="NCBI Taxonomy" id="2483812"/>
    <lineage>
        <taxon>Bacteria</taxon>
        <taxon>Pseudomonadati</taxon>
        <taxon>Pseudomonadota</taxon>
        <taxon>Alphaproteobacteria</taxon>
        <taxon>Rhodobacterales</taxon>
        <taxon>Paracoccaceae</taxon>
        <taxon>Pseudogemmobacter</taxon>
    </lineage>
</organism>
<dbReference type="EMBL" id="UXAW01000066">
    <property type="protein sequence ID" value="VDC28063.1"/>
    <property type="molecule type" value="Genomic_DNA"/>
</dbReference>
<keyword evidence="2" id="KW-0812">Transmembrane</keyword>
<feature type="compositionally biased region" description="Polar residues" evidence="1">
    <location>
        <begin position="16"/>
        <end position="26"/>
    </location>
</feature>
<evidence type="ECO:0000313" key="3">
    <source>
        <dbReference type="EMBL" id="VDC28063.1"/>
    </source>
</evidence>
<proteinExistence type="predicted"/>
<reference evidence="3 4" key="1">
    <citation type="submission" date="2018-11" db="EMBL/GenBank/DDBJ databases">
        <authorList>
            <person name="Criscuolo A."/>
        </authorList>
    </citation>
    <scope>NUCLEOTIDE SEQUENCE [LARGE SCALE GENOMIC DNA]</scope>
    <source>
        <strain evidence="3">ACIP111625</strain>
    </source>
</reference>
<evidence type="ECO:0000313" key="4">
    <source>
        <dbReference type="Proteomes" id="UP000277498"/>
    </source>
</evidence>
<dbReference type="AlphaFoldDB" id="A0A3P5XK72"/>
<accession>A0A3P5XK72</accession>
<sequence length="194" mass="20563">MSEAGSAKPASGMRTPGQSAAQSTGQGLARHGGPGPEGSEAPPVWQARISPLAGWLTAFLLALIFVPGSVLALPQMIRRIVTGELPDGIAASFILIALVSFGAVMGLMLLFLLLVIPFGGIAIEYRLTENALIIEGRLLAHRQRRIIPLDGLRVHRSGQARLTVRSPDGTWIIFVFGGKNRQALRAALPEGAFL</sequence>
<evidence type="ECO:0000256" key="1">
    <source>
        <dbReference type="SAM" id="MobiDB-lite"/>
    </source>
</evidence>
<name>A0A3P5XK72_9RHOB</name>
<feature type="transmembrane region" description="Helical" evidence="2">
    <location>
        <begin position="52"/>
        <end position="77"/>
    </location>
</feature>